<feature type="region of interest" description="Disordered" evidence="2">
    <location>
        <begin position="275"/>
        <end position="317"/>
    </location>
</feature>
<feature type="region of interest" description="Disordered" evidence="2">
    <location>
        <begin position="410"/>
        <end position="503"/>
    </location>
</feature>
<name>A0ABQ7RUU8_PICAN</name>
<dbReference type="PANTHER" id="PTHR46430:SF3">
    <property type="entry name" value="ACTIVATOR OF C KINASE PROTEIN 1"/>
    <property type="match status" value="1"/>
</dbReference>
<comment type="caution">
    <text evidence="3">The sequence shown here is derived from an EMBL/GenBank/DDBJ whole genome shotgun (WGS) entry which is preliminary data.</text>
</comment>
<evidence type="ECO:0000313" key="3">
    <source>
        <dbReference type="EMBL" id="KAG7847759.1"/>
    </source>
</evidence>
<feature type="region of interest" description="Disordered" evidence="2">
    <location>
        <begin position="329"/>
        <end position="349"/>
    </location>
</feature>
<sequence>MSHPYSSRAQIRANLLNDNPYSFEQQPRAQPRYQQPRPVQQPPRQYVQQQPYVQQPATFVAHPLQQNPYDAPQQPVQPIQPAQHNQPIQPLYHAQPVQYPRPQQQSGSKPYIQGPRPQPANYREQYGYTQNPPRPYNHNHHQSLPYPPEHELQRPQPQMRSTSYNDDYANEHYGSAEPELRANEYPKSAPTEPLRLASRPAASRSPEAQVPPPSKPIAQSVDNERINQLEDKIMQLEKMLALQDLASKNDSLTSVSSDSSSIKAKDEFNFTAPSMGASRISLPTSEKSVKYASQNSQTTDLAGAPPLPPPPPAEQRSIANSPVANVFLSSGLDDRSGTRDSATSLTSGEKELVKEFLDSPGKLSNDAEDDLPPSYEELEKSGTLTYSQSIYRTGFEKAGIHMDHMETPAVKRHAQKQPQTGHSSPTLKYKRKLPPPASESVEKMLEGQKENILSPPTLPEPPKRLISESSVSSSVYSEKTPVTGDLPDPNERVPPLPDPDTEGSEFLEKTIRYIKPSSFKRHPNGVIEPILPSKSTDSLDSLINGFGIIREKAFKDYKSFTPSIQFEWAITLLEAIARSDLISKMAIDGRVRKSPIPFKSLAPQREQFLNTAVKVLEKIIQISPNSTRARLYLGDIYSGGIHPGVLPRNEAKGYKLFYDAATKQDDPVACYRVACCLESGVGCAKNVEQSCRFFEKGAQLGDPSSMCQLGMLYFAGVNGFPLDISKSVYWHEMAYKALKNPDIMGSDPLVSARSFSDSRGALYTLAKLHQTDLNILCLDKDTPKTKASVSQMMKAGIFRNSSKTLNYYLEAAKLEHRESQASLGFYYAQGFFPTAHFKSDKESMGGTPAAKDARRSIYWFSKAAADNHPYSALGLAKWYGSGAPGVLKKDDQQAFLWGRKAADEGQLAEAEFMVGLCFEQGFGVQKNIQSAISYYKRSGAKGYKRALNKLKQFKEQSMEVQY</sequence>
<gene>
    <name evidence="3" type="ORF">KL940_003671</name>
</gene>
<feature type="compositionally biased region" description="Low complexity" evidence="2">
    <location>
        <begin position="25"/>
        <end position="57"/>
    </location>
</feature>
<keyword evidence="4" id="KW-1185">Reference proteome</keyword>
<accession>A0ABQ7RUU8</accession>
<dbReference type="InterPro" id="IPR006597">
    <property type="entry name" value="Sel1-like"/>
</dbReference>
<dbReference type="Proteomes" id="UP001197328">
    <property type="component" value="Unassembled WGS sequence"/>
</dbReference>
<keyword evidence="1" id="KW-0677">Repeat</keyword>
<feature type="compositionally biased region" description="Low complexity" evidence="2">
    <location>
        <begin position="193"/>
        <end position="206"/>
    </location>
</feature>
<dbReference type="EMBL" id="JAHLVD010000009">
    <property type="protein sequence ID" value="KAG7847759.1"/>
    <property type="molecule type" value="Genomic_DNA"/>
</dbReference>
<reference evidence="3 4" key="1">
    <citation type="journal article" date="2021" name="G3 (Bethesda)">
        <title>Genomic diversity, chromosomal rearrangements, and interspecies hybridization in the ogataea polymorpha species complex.</title>
        <authorList>
            <person name="Hanson S.J."/>
            <person name="Cinneide E.O."/>
            <person name="Salzberg L.I."/>
            <person name="Wolfe K.H."/>
            <person name="McGowan J."/>
            <person name="Fitzpatrick D.A."/>
            <person name="Matlin K."/>
        </authorList>
    </citation>
    <scope>NUCLEOTIDE SEQUENCE [LARGE SCALE GENOMIC DNA]</scope>
    <source>
        <strain evidence="3">51-138</strain>
    </source>
</reference>
<feature type="compositionally biased region" description="Polar residues" evidence="2">
    <location>
        <begin position="416"/>
        <end position="426"/>
    </location>
</feature>
<dbReference type="Pfam" id="PF08238">
    <property type="entry name" value="Sel1"/>
    <property type="match status" value="7"/>
</dbReference>
<feature type="compositionally biased region" description="Low complexity" evidence="2">
    <location>
        <begin position="71"/>
        <end position="83"/>
    </location>
</feature>
<evidence type="ECO:0000256" key="2">
    <source>
        <dbReference type="SAM" id="MobiDB-lite"/>
    </source>
</evidence>
<dbReference type="PANTHER" id="PTHR46430">
    <property type="entry name" value="PROTEIN SKT5-RELATED"/>
    <property type="match status" value="1"/>
</dbReference>
<evidence type="ECO:0008006" key="5">
    <source>
        <dbReference type="Google" id="ProtNLM"/>
    </source>
</evidence>
<evidence type="ECO:0000313" key="4">
    <source>
        <dbReference type="Proteomes" id="UP001197328"/>
    </source>
</evidence>
<dbReference type="SMART" id="SM00671">
    <property type="entry name" value="SEL1"/>
    <property type="match status" value="6"/>
</dbReference>
<feature type="compositionally biased region" description="Low complexity" evidence="2">
    <location>
        <begin position="467"/>
        <end position="478"/>
    </location>
</feature>
<feature type="region of interest" description="Disordered" evidence="2">
    <location>
        <begin position="1"/>
        <end position="222"/>
    </location>
</feature>
<feature type="compositionally biased region" description="Polar residues" evidence="2">
    <location>
        <begin position="281"/>
        <end position="300"/>
    </location>
</feature>
<organism evidence="3 4">
    <name type="scientific">Pichia angusta</name>
    <name type="common">Yeast</name>
    <name type="synonym">Hansenula polymorpha</name>
    <dbReference type="NCBI Taxonomy" id="870730"/>
    <lineage>
        <taxon>Eukaryota</taxon>
        <taxon>Fungi</taxon>
        <taxon>Dikarya</taxon>
        <taxon>Ascomycota</taxon>
        <taxon>Saccharomycotina</taxon>
        <taxon>Pichiomycetes</taxon>
        <taxon>Pichiales</taxon>
        <taxon>Pichiaceae</taxon>
        <taxon>Ogataea</taxon>
    </lineage>
</organism>
<dbReference type="InterPro" id="IPR011990">
    <property type="entry name" value="TPR-like_helical_dom_sf"/>
</dbReference>
<dbReference type="InterPro" id="IPR051726">
    <property type="entry name" value="Chitin_Synth_Reg"/>
</dbReference>
<protein>
    <recommendedName>
        <fullName evidence="5">Activator of C kinase protein 1</fullName>
    </recommendedName>
</protein>
<feature type="compositionally biased region" description="Polar residues" evidence="2">
    <location>
        <begin position="155"/>
        <end position="165"/>
    </location>
</feature>
<evidence type="ECO:0000256" key="1">
    <source>
        <dbReference type="ARBA" id="ARBA00022737"/>
    </source>
</evidence>
<dbReference type="SUPFAM" id="SSF81901">
    <property type="entry name" value="HCP-like"/>
    <property type="match status" value="2"/>
</dbReference>
<proteinExistence type="predicted"/>
<feature type="compositionally biased region" description="Basic and acidic residues" evidence="2">
    <location>
        <begin position="440"/>
        <end position="449"/>
    </location>
</feature>
<dbReference type="Gene3D" id="1.25.40.10">
    <property type="entry name" value="Tetratricopeptide repeat domain"/>
    <property type="match status" value="2"/>
</dbReference>